<feature type="transmembrane region" description="Helical" evidence="2">
    <location>
        <begin position="208"/>
        <end position="229"/>
    </location>
</feature>
<feature type="transmembrane region" description="Helical" evidence="2">
    <location>
        <begin position="311"/>
        <end position="333"/>
    </location>
</feature>
<organism evidence="3 4">
    <name type="scientific">Mycoplasma todarodis</name>
    <dbReference type="NCBI Taxonomy" id="1937191"/>
    <lineage>
        <taxon>Bacteria</taxon>
        <taxon>Bacillati</taxon>
        <taxon>Mycoplasmatota</taxon>
        <taxon>Mollicutes</taxon>
        <taxon>Mycoplasmataceae</taxon>
        <taxon>Mycoplasma</taxon>
    </lineage>
</organism>
<evidence type="ECO:0000313" key="3">
    <source>
        <dbReference type="EMBL" id="TCG11679.1"/>
    </source>
</evidence>
<accession>A0A4R0XVB9</accession>
<feature type="transmembrane region" description="Helical" evidence="2">
    <location>
        <begin position="551"/>
        <end position="574"/>
    </location>
</feature>
<feature type="transmembrane region" description="Helical" evidence="2">
    <location>
        <begin position="406"/>
        <end position="430"/>
    </location>
</feature>
<reference evidence="3 4" key="1">
    <citation type="submission" date="2018-02" db="EMBL/GenBank/DDBJ databases">
        <title>Mycoplasma marinum and Mycoplasma todarodis sp. nov., moderately halophilic and psychrotolerant mycoplasmas isolated from cephalopods.</title>
        <authorList>
            <person name="Viver T."/>
        </authorList>
    </citation>
    <scope>NUCLEOTIDE SEQUENCE [LARGE SCALE GENOMIC DNA]</scope>
    <source>
        <strain evidence="3 4">5H</strain>
    </source>
</reference>
<evidence type="ECO:0008006" key="5">
    <source>
        <dbReference type="Google" id="ProtNLM"/>
    </source>
</evidence>
<dbReference type="EMBL" id="PSZP01000004">
    <property type="protein sequence ID" value="TCG11679.1"/>
    <property type="molecule type" value="Genomic_DNA"/>
</dbReference>
<proteinExistence type="predicted"/>
<evidence type="ECO:0000256" key="1">
    <source>
        <dbReference type="SAM" id="Coils"/>
    </source>
</evidence>
<feature type="coiled-coil region" evidence="1">
    <location>
        <begin position="598"/>
        <end position="635"/>
    </location>
</feature>
<feature type="transmembrane region" description="Helical" evidence="2">
    <location>
        <begin position="123"/>
        <end position="144"/>
    </location>
</feature>
<feature type="transmembrane region" description="Helical" evidence="2">
    <location>
        <begin position="264"/>
        <end position="284"/>
    </location>
</feature>
<keyword evidence="4" id="KW-1185">Reference proteome</keyword>
<name>A0A4R0XVB9_9MOLU</name>
<keyword evidence="1" id="KW-0175">Coiled coil</keyword>
<protein>
    <recommendedName>
        <fullName evidence="5">SHOCT domain-containing protein</fullName>
    </recommendedName>
</protein>
<dbReference type="AlphaFoldDB" id="A0A4R0XVB9"/>
<keyword evidence="2" id="KW-0812">Transmembrane</keyword>
<gene>
    <name evidence="3" type="ORF">C4B25_01040</name>
</gene>
<keyword evidence="2" id="KW-0472">Membrane</keyword>
<feature type="transmembrane region" description="Helical" evidence="2">
    <location>
        <begin position="12"/>
        <end position="37"/>
    </location>
</feature>
<evidence type="ECO:0000256" key="2">
    <source>
        <dbReference type="SAM" id="Phobius"/>
    </source>
</evidence>
<comment type="caution">
    <text evidence="3">The sequence shown here is derived from an EMBL/GenBank/DDBJ whole genome shotgun (WGS) entry which is preliminary data.</text>
</comment>
<feature type="transmembrane region" description="Helical" evidence="2">
    <location>
        <begin position="91"/>
        <end position="116"/>
    </location>
</feature>
<feature type="transmembrane region" description="Helical" evidence="2">
    <location>
        <begin position="467"/>
        <end position="489"/>
    </location>
</feature>
<keyword evidence="2" id="KW-1133">Transmembrane helix</keyword>
<sequence length="641" mass="71331">MTTVKKAPKPFLGLRISTMIFGILTFIMLFMIAIIVFTTSSQTTENFKNWAVNVGFQNSSFTQDLRDVFENGTAFFTVSSSYTIGDPEMQVVTFALACISTIFALVFMSLSITCVVKMRSISAILGIVIAVLGFLLSMSIVILIPSEIMLDPRHFMVQQGKMRSFGWRYNWEDFSDFIQKKPSALNGMISTFSNDSIITTESFVIDSLLASFGLVIGVLAVLTSTLTLIKGKPRKVLETVQNSEATKVRTTPNKSTKVKKTKNTIFILSVITMVITMIAIILFGESNWVTTKSTFSRHSYMIDKTIDDSNMIAASAGLFALAFIMTLTTWIIQVKSFKKISRTKLSVFGVTLYTVSLFIIIIPMLIINISLAMEVDLEWVKRSARDGMSWGNSVDLTEPYGAISAIYTYGVVLVSLLLICQFVFVILMGVDAYGNTSISKEIKSGGLITGGISEYKKELHHIFRLQISGLFCGVAILCIAIFMPIWIILFGVTTSDGGSMVISIVMVMLMIIELLVVVVVSWVIAIKVIIKALKLESREGFVPSIHGSRYSTIKIIAILSIFIQIAGLVLLILIHKELKDEEYRLETAETPKIAEANKITNEQNNSTLEEKLKKLKDLKESNIISEKEYAEMRKNLIEKEL</sequence>
<feature type="transmembrane region" description="Helical" evidence="2">
    <location>
        <begin position="345"/>
        <end position="371"/>
    </location>
</feature>
<evidence type="ECO:0000313" key="4">
    <source>
        <dbReference type="Proteomes" id="UP000291072"/>
    </source>
</evidence>
<feature type="transmembrane region" description="Helical" evidence="2">
    <location>
        <begin position="501"/>
        <end position="530"/>
    </location>
</feature>
<dbReference type="Proteomes" id="UP000291072">
    <property type="component" value="Unassembled WGS sequence"/>
</dbReference>
<dbReference type="RefSeq" id="WP_131613209.1">
    <property type="nucleotide sequence ID" value="NZ_PSZP01000004.1"/>
</dbReference>